<dbReference type="Pfam" id="PF21943">
    <property type="entry name" value="TetR_C_46"/>
    <property type="match status" value="1"/>
</dbReference>
<gene>
    <name evidence="7" type="ORF">DFQ14_102324</name>
</gene>
<dbReference type="InterPro" id="IPR001647">
    <property type="entry name" value="HTH_TetR"/>
</dbReference>
<name>A0A368VYW8_9ACTN</name>
<dbReference type="Gene3D" id="1.10.357.10">
    <property type="entry name" value="Tetracycline Repressor, domain 2"/>
    <property type="match status" value="1"/>
</dbReference>
<evidence type="ECO:0000256" key="2">
    <source>
        <dbReference type="ARBA" id="ARBA00023125"/>
    </source>
</evidence>
<dbReference type="Proteomes" id="UP000253495">
    <property type="component" value="Unassembled WGS sequence"/>
</dbReference>
<keyword evidence="8" id="KW-1185">Reference proteome</keyword>
<organism evidence="7 8">
    <name type="scientific">Halopolyspora algeriensis</name>
    <dbReference type="NCBI Taxonomy" id="1500506"/>
    <lineage>
        <taxon>Bacteria</taxon>
        <taxon>Bacillati</taxon>
        <taxon>Actinomycetota</taxon>
        <taxon>Actinomycetes</taxon>
        <taxon>Actinomycetes incertae sedis</taxon>
        <taxon>Halopolyspora</taxon>
    </lineage>
</organism>
<evidence type="ECO:0000313" key="8">
    <source>
        <dbReference type="Proteomes" id="UP000253495"/>
    </source>
</evidence>
<evidence type="ECO:0000256" key="4">
    <source>
        <dbReference type="PROSITE-ProRule" id="PRU00335"/>
    </source>
</evidence>
<evidence type="ECO:0000259" key="6">
    <source>
        <dbReference type="PROSITE" id="PS50977"/>
    </source>
</evidence>
<evidence type="ECO:0000313" key="7">
    <source>
        <dbReference type="EMBL" id="RCW46022.1"/>
    </source>
</evidence>
<dbReference type="GO" id="GO:0000976">
    <property type="term" value="F:transcription cis-regulatory region binding"/>
    <property type="evidence" value="ECO:0007669"/>
    <property type="project" value="TreeGrafter"/>
</dbReference>
<dbReference type="GO" id="GO:0003700">
    <property type="term" value="F:DNA-binding transcription factor activity"/>
    <property type="evidence" value="ECO:0007669"/>
    <property type="project" value="TreeGrafter"/>
</dbReference>
<feature type="region of interest" description="Disordered" evidence="5">
    <location>
        <begin position="1"/>
        <end position="36"/>
    </location>
</feature>
<dbReference type="InterPro" id="IPR054129">
    <property type="entry name" value="DesT_TetR_C"/>
</dbReference>
<proteinExistence type="predicted"/>
<reference evidence="7 8" key="1">
    <citation type="submission" date="2018-07" db="EMBL/GenBank/DDBJ databases">
        <title>Genomic Encyclopedia of Type Strains, Phase III (KMG-III): the genomes of soil and plant-associated and newly described type strains.</title>
        <authorList>
            <person name="Whitman W."/>
        </authorList>
    </citation>
    <scope>NUCLEOTIDE SEQUENCE [LARGE SCALE GENOMIC DNA]</scope>
    <source>
        <strain evidence="7 8">CECT 8575</strain>
    </source>
</reference>
<dbReference type="AlphaFoldDB" id="A0A368VYW8"/>
<dbReference type="PANTHER" id="PTHR30055">
    <property type="entry name" value="HTH-TYPE TRANSCRIPTIONAL REGULATOR RUTR"/>
    <property type="match status" value="1"/>
</dbReference>
<feature type="domain" description="HTH tetR-type" evidence="6">
    <location>
        <begin position="36"/>
        <end position="96"/>
    </location>
</feature>
<sequence>MHTDVVHNEQSMTPHPAGSARHPQAGGRSPRRMTPARRREHLINTALRLYSQQSLEDVSIDDIVTTADVSRALFYRYFTNIRDVHVAALSTVVDELIGRLTLPPDGDFRQQLHHTLAEFVTFVETYATSYTALLRSGSTIATSTTDTLVDRVRDHVVDLFRERLGHSSSSPMLERTLRGWIAVVETTLLSWLQHTDLPREQLETWLTDQLLAMITTTAQHDPTAAEQIRHLLAESGDEP</sequence>
<dbReference type="RefSeq" id="WP_246195338.1">
    <property type="nucleotide sequence ID" value="NZ_QPJC01000002.1"/>
</dbReference>
<keyword evidence="3" id="KW-0804">Transcription</keyword>
<feature type="DNA-binding region" description="H-T-H motif" evidence="4">
    <location>
        <begin position="59"/>
        <end position="78"/>
    </location>
</feature>
<evidence type="ECO:0000256" key="3">
    <source>
        <dbReference type="ARBA" id="ARBA00023163"/>
    </source>
</evidence>
<dbReference type="InterPro" id="IPR009057">
    <property type="entry name" value="Homeodomain-like_sf"/>
</dbReference>
<dbReference type="InterPro" id="IPR050109">
    <property type="entry name" value="HTH-type_TetR-like_transc_reg"/>
</dbReference>
<dbReference type="EMBL" id="QPJC01000002">
    <property type="protein sequence ID" value="RCW46022.1"/>
    <property type="molecule type" value="Genomic_DNA"/>
</dbReference>
<dbReference type="PROSITE" id="PS50977">
    <property type="entry name" value="HTH_TETR_2"/>
    <property type="match status" value="1"/>
</dbReference>
<protein>
    <submittedName>
        <fullName evidence="7">TetR family transcriptional regulator</fullName>
    </submittedName>
</protein>
<dbReference type="SUPFAM" id="SSF46689">
    <property type="entry name" value="Homeodomain-like"/>
    <property type="match status" value="1"/>
</dbReference>
<dbReference type="Pfam" id="PF00440">
    <property type="entry name" value="TetR_N"/>
    <property type="match status" value="1"/>
</dbReference>
<keyword evidence="2 4" id="KW-0238">DNA-binding</keyword>
<accession>A0A368VYW8</accession>
<evidence type="ECO:0000256" key="5">
    <source>
        <dbReference type="SAM" id="MobiDB-lite"/>
    </source>
</evidence>
<dbReference type="PANTHER" id="PTHR30055:SF174">
    <property type="entry name" value="TRANSCRIPTIONAL REGULATORY PROTEIN (PROBABLY TETR-FAMILY)-RELATED"/>
    <property type="match status" value="1"/>
</dbReference>
<comment type="caution">
    <text evidence="7">The sequence shown here is derived from an EMBL/GenBank/DDBJ whole genome shotgun (WGS) entry which is preliminary data.</text>
</comment>
<evidence type="ECO:0000256" key="1">
    <source>
        <dbReference type="ARBA" id="ARBA00023015"/>
    </source>
</evidence>
<keyword evidence="1" id="KW-0805">Transcription regulation</keyword>